<sequence length="111" mass="11672">MRRTSFDDPMKPTRPLWRYRLAIASRSMAAVLGGYALAAAGAAAFSLALALAMPRVEAVLAATMLSWLVYAVAVGWAFYARTAWSAWGGVLGPALALGACALAPRWWGGAA</sequence>
<accession>A0A328Z6Y4</accession>
<protein>
    <recommendedName>
        <fullName evidence="4">DUF3649 domain-containing protein</fullName>
    </recommendedName>
</protein>
<evidence type="ECO:0000256" key="1">
    <source>
        <dbReference type="SAM" id="Phobius"/>
    </source>
</evidence>
<evidence type="ECO:0000313" key="2">
    <source>
        <dbReference type="EMBL" id="RAR78517.1"/>
    </source>
</evidence>
<organism evidence="2 3">
    <name type="scientific">Paracidovorax anthurii</name>
    <dbReference type="NCBI Taxonomy" id="78229"/>
    <lineage>
        <taxon>Bacteria</taxon>
        <taxon>Pseudomonadati</taxon>
        <taxon>Pseudomonadota</taxon>
        <taxon>Betaproteobacteria</taxon>
        <taxon>Burkholderiales</taxon>
        <taxon>Comamonadaceae</taxon>
        <taxon>Paracidovorax</taxon>
    </lineage>
</organism>
<proteinExistence type="predicted"/>
<evidence type="ECO:0000313" key="3">
    <source>
        <dbReference type="Proteomes" id="UP000248856"/>
    </source>
</evidence>
<comment type="caution">
    <text evidence="2">The sequence shown here is derived from an EMBL/GenBank/DDBJ whole genome shotgun (WGS) entry which is preliminary data.</text>
</comment>
<keyword evidence="1" id="KW-0812">Transmembrane</keyword>
<dbReference type="EMBL" id="QLTA01000030">
    <property type="protein sequence ID" value="RAR78517.1"/>
    <property type="molecule type" value="Genomic_DNA"/>
</dbReference>
<keyword evidence="3" id="KW-1185">Reference proteome</keyword>
<keyword evidence="1" id="KW-1133">Transmembrane helix</keyword>
<evidence type="ECO:0008006" key="4">
    <source>
        <dbReference type="Google" id="ProtNLM"/>
    </source>
</evidence>
<feature type="transmembrane region" description="Helical" evidence="1">
    <location>
        <begin position="86"/>
        <end position="107"/>
    </location>
</feature>
<dbReference type="Proteomes" id="UP000248856">
    <property type="component" value="Unassembled WGS sequence"/>
</dbReference>
<keyword evidence="1" id="KW-0472">Membrane</keyword>
<gene>
    <name evidence="2" type="ORF">AX018_103018</name>
</gene>
<dbReference type="AlphaFoldDB" id="A0A328Z6Y4"/>
<reference evidence="2 3" key="1">
    <citation type="submission" date="2018-06" db="EMBL/GenBank/DDBJ databases">
        <title>Genomic Encyclopedia of Archaeal and Bacterial Type Strains, Phase II (KMG-II): from individual species to whole genera.</title>
        <authorList>
            <person name="Goeker M."/>
        </authorList>
    </citation>
    <scope>NUCLEOTIDE SEQUENCE [LARGE SCALE GENOMIC DNA]</scope>
    <source>
        <strain evidence="2 3">CFPB 3232</strain>
    </source>
</reference>
<name>A0A328Z6Y4_9BURK</name>
<feature type="transmembrane region" description="Helical" evidence="1">
    <location>
        <begin position="58"/>
        <end position="79"/>
    </location>
</feature>